<reference evidence="2" key="1">
    <citation type="journal article" date="2019" name="bioRxiv">
        <title>The Genome of the Zebra Mussel, Dreissena polymorpha: A Resource for Invasive Species Research.</title>
        <authorList>
            <person name="McCartney M.A."/>
            <person name="Auch B."/>
            <person name="Kono T."/>
            <person name="Mallez S."/>
            <person name="Zhang Y."/>
            <person name="Obille A."/>
            <person name="Becker A."/>
            <person name="Abrahante J.E."/>
            <person name="Garbe J."/>
            <person name="Badalamenti J.P."/>
            <person name="Herman A."/>
            <person name="Mangelson H."/>
            <person name="Liachko I."/>
            <person name="Sullivan S."/>
            <person name="Sone E.D."/>
            <person name="Koren S."/>
            <person name="Silverstein K.A.T."/>
            <person name="Beckman K.B."/>
            <person name="Gohl D.M."/>
        </authorList>
    </citation>
    <scope>NUCLEOTIDE SEQUENCE</scope>
    <source>
        <strain evidence="2">Duluth1</strain>
        <tissue evidence="2">Whole animal</tissue>
    </source>
</reference>
<keyword evidence="1" id="KW-0472">Membrane</keyword>
<reference evidence="2" key="2">
    <citation type="submission" date="2020-11" db="EMBL/GenBank/DDBJ databases">
        <authorList>
            <person name="McCartney M.A."/>
            <person name="Auch B."/>
            <person name="Kono T."/>
            <person name="Mallez S."/>
            <person name="Becker A."/>
            <person name="Gohl D.M."/>
            <person name="Silverstein K.A.T."/>
            <person name="Koren S."/>
            <person name="Bechman K.B."/>
            <person name="Herman A."/>
            <person name="Abrahante J.E."/>
            <person name="Garbe J."/>
        </authorList>
    </citation>
    <scope>NUCLEOTIDE SEQUENCE</scope>
    <source>
        <strain evidence="2">Duluth1</strain>
        <tissue evidence="2">Whole animal</tissue>
    </source>
</reference>
<name>A0A9D4FP49_DREPO</name>
<accession>A0A9D4FP49</accession>
<organism evidence="2 3">
    <name type="scientific">Dreissena polymorpha</name>
    <name type="common">Zebra mussel</name>
    <name type="synonym">Mytilus polymorpha</name>
    <dbReference type="NCBI Taxonomy" id="45954"/>
    <lineage>
        <taxon>Eukaryota</taxon>
        <taxon>Metazoa</taxon>
        <taxon>Spiralia</taxon>
        <taxon>Lophotrochozoa</taxon>
        <taxon>Mollusca</taxon>
        <taxon>Bivalvia</taxon>
        <taxon>Autobranchia</taxon>
        <taxon>Heteroconchia</taxon>
        <taxon>Euheterodonta</taxon>
        <taxon>Imparidentia</taxon>
        <taxon>Neoheterodontei</taxon>
        <taxon>Myida</taxon>
        <taxon>Dreissenoidea</taxon>
        <taxon>Dreissenidae</taxon>
        <taxon>Dreissena</taxon>
    </lineage>
</organism>
<dbReference type="Proteomes" id="UP000828390">
    <property type="component" value="Unassembled WGS sequence"/>
</dbReference>
<feature type="transmembrane region" description="Helical" evidence="1">
    <location>
        <begin position="20"/>
        <end position="39"/>
    </location>
</feature>
<protein>
    <submittedName>
        <fullName evidence="2">Uncharacterized protein</fullName>
    </submittedName>
</protein>
<proteinExistence type="predicted"/>
<keyword evidence="1" id="KW-0812">Transmembrane</keyword>
<comment type="caution">
    <text evidence="2">The sequence shown here is derived from an EMBL/GenBank/DDBJ whole genome shotgun (WGS) entry which is preliminary data.</text>
</comment>
<evidence type="ECO:0000256" key="1">
    <source>
        <dbReference type="SAM" id="Phobius"/>
    </source>
</evidence>
<keyword evidence="1" id="KW-1133">Transmembrane helix</keyword>
<evidence type="ECO:0000313" key="3">
    <source>
        <dbReference type="Proteomes" id="UP000828390"/>
    </source>
</evidence>
<evidence type="ECO:0000313" key="2">
    <source>
        <dbReference type="EMBL" id="KAH3801927.1"/>
    </source>
</evidence>
<gene>
    <name evidence="2" type="ORF">DPMN_155589</name>
</gene>
<keyword evidence="3" id="KW-1185">Reference proteome</keyword>
<dbReference type="EMBL" id="JAIWYP010000007">
    <property type="protein sequence ID" value="KAH3801927.1"/>
    <property type="molecule type" value="Genomic_DNA"/>
</dbReference>
<sequence length="67" mass="6972">MSPVTAPMSYVSLGGPIVTVALPATLALLVLTAPIYAIVTTMKYAIILMVPVPLTNVQLDGRMTTVA</sequence>
<dbReference type="AlphaFoldDB" id="A0A9D4FP49"/>